<dbReference type="Pfam" id="PF19045">
    <property type="entry name" value="Ligase_CoA_2"/>
    <property type="match status" value="1"/>
</dbReference>
<evidence type="ECO:0000313" key="3">
    <source>
        <dbReference type="EMBL" id="GAA0936294.1"/>
    </source>
</evidence>
<dbReference type="PANTHER" id="PTHR42793">
    <property type="entry name" value="COA BINDING DOMAIN CONTAINING PROTEIN"/>
    <property type="match status" value="1"/>
</dbReference>
<dbReference type="Pfam" id="PF01575">
    <property type="entry name" value="MaoC_dehydratas"/>
    <property type="match status" value="1"/>
</dbReference>
<dbReference type="InterPro" id="IPR036291">
    <property type="entry name" value="NAD(P)-bd_dom_sf"/>
</dbReference>
<feature type="domain" description="CoA-binding" evidence="2">
    <location>
        <begin position="24"/>
        <end position="120"/>
    </location>
</feature>
<dbReference type="InterPro" id="IPR032875">
    <property type="entry name" value="Succ_CoA_lig_flav_dom"/>
</dbReference>
<dbReference type="InterPro" id="IPR016102">
    <property type="entry name" value="Succinyl-CoA_synth-like"/>
</dbReference>
<dbReference type="Proteomes" id="UP001499967">
    <property type="component" value="Unassembled WGS sequence"/>
</dbReference>
<organism evidence="3 4">
    <name type="scientific">Pseudonocardia zijingensis</name>
    <dbReference type="NCBI Taxonomy" id="153376"/>
    <lineage>
        <taxon>Bacteria</taxon>
        <taxon>Bacillati</taxon>
        <taxon>Actinomycetota</taxon>
        <taxon>Actinomycetes</taxon>
        <taxon>Pseudonocardiales</taxon>
        <taxon>Pseudonocardiaceae</taxon>
        <taxon>Pseudonocardia</taxon>
    </lineage>
</organism>
<dbReference type="SMART" id="SM00881">
    <property type="entry name" value="CoA_binding"/>
    <property type="match status" value="1"/>
</dbReference>
<dbReference type="InterPro" id="IPR003781">
    <property type="entry name" value="CoA-bd"/>
</dbReference>
<dbReference type="InterPro" id="IPR029069">
    <property type="entry name" value="HotDog_dom_sf"/>
</dbReference>
<proteinExistence type="inferred from homology"/>
<name>A0ABP4AI82_9PSEU</name>
<dbReference type="SUPFAM" id="SSF52210">
    <property type="entry name" value="Succinyl-CoA synthetase domains"/>
    <property type="match status" value="2"/>
</dbReference>
<protein>
    <recommendedName>
        <fullName evidence="2">CoA-binding domain-containing protein</fullName>
    </recommendedName>
</protein>
<dbReference type="RefSeq" id="WP_343941831.1">
    <property type="nucleotide sequence ID" value="NZ_BAAAHP010000075.1"/>
</dbReference>
<dbReference type="Gene3D" id="3.40.50.720">
    <property type="entry name" value="NAD(P)-binding Rossmann-like Domain"/>
    <property type="match status" value="1"/>
</dbReference>
<evidence type="ECO:0000313" key="4">
    <source>
        <dbReference type="Proteomes" id="UP001499967"/>
    </source>
</evidence>
<keyword evidence="4" id="KW-1185">Reference proteome</keyword>
<dbReference type="SUPFAM" id="SSF51735">
    <property type="entry name" value="NAD(P)-binding Rossmann-fold domains"/>
    <property type="match status" value="1"/>
</dbReference>
<accession>A0ABP4AI82</accession>
<dbReference type="CDD" id="cd03441">
    <property type="entry name" value="R_hydratase_like"/>
    <property type="match status" value="1"/>
</dbReference>
<dbReference type="SUPFAM" id="SSF54637">
    <property type="entry name" value="Thioesterase/thiol ester dehydrase-isomerase"/>
    <property type="match status" value="1"/>
</dbReference>
<comment type="caution">
    <text evidence="3">The sequence shown here is derived from an EMBL/GenBank/DDBJ whole genome shotgun (WGS) entry which is preliminary data.</text>
</comment>
<dbReference type="Gene3D" id="3.40.50.261">
    <property type="entry name" value="Succinyl-CoA synthetase domains"/>
    <property type="match status" value="2"/>
</dbReference>
<dbReference type="InterPro" id="IPR002539">
    <property type="entry name" value="MaoC-like_dom"/>
</dbReference>
<comment type="similarity">
    <text evidence="1">Belongs to the enoyl-CoA hydratase/isomerase family.</text>
</comment>
<evidence type="ECO:0000256" key="1">
    <source>
        <dbReference type="ARBA" id="ARBA00005254"/>
    </source>
</evidence>
<dbReference type="PANTHER" id="PTHR42793:SF4">
    <property type="entry name" value="BLL6376 PROTEIN"/>
    <property type="match status" value="1"/>
</dbReference>
<dbReference type="InterPro" id="IPR043938">
    <property type="entry name" value="Ligase_CoA_dom"/>
</dbReference>
<dbReference type="EMBL" id="BAAAHP010000075">
    <property type="protein sequence ID" value="GAA0936294.1"/>
    <property type="molecule type" value="Genomic_DNA"/>
</dbReference>
<reference evidence="4" key="1">
    <citation type="journal article" date="2019" name="Int. J. Syst. Evol. Microbiol.">
        <title>The Global Catalogue of Microorganisms (GCM) 10K type strain sequencing project: providing services to taxonomists for standard genome sequencing and annotation.</title>
        <authorList>
            <consortium name="The Broad Institute Genomics Platform"/>
            <consortium name="The Broad Institute Genome Sequencing Center for Infectious Disease"/>
            <person name="Wu L."/>
            <person name="Ma J."/>
        </authorList>
    </citation>
    <scope>NUCLEOTIDE SEQUENCE [LARGE SCALE GENOMIC DNA]</scope>
    <source>
        <strain evidence="4">JCM 11117</strain>
    </source>
</reference>
<evidence type="ECO:0000259" key="2">
    <source>
        <dbReference type="SMART" id="SM00881"/>
    </source>
</evidence>
<dbReference type="Pfam" id="PF13607">
    <property type="entry name" value="Succ_CoA_lig"/>
    <property type="match status" value="1"/>
</dbReference>
<dbReference type="Gene3D" id="3.10.129.10">
    <property type="entry name" value="Hotdog Thioesterase"/>
    <property type="match status" value="1"/>
</dbReference>
<dbReference type="Pfam" id="PF13380">
    <property type="entry name" value="CoA_binding_2"/>
    <property type="match status" value="1"/>
</dbReference>
<sequence length="630" mass="65586">MTASTVPATSPRDPRLDDDLLRAVFAPASIALIGASDNPEKLITFRPIQYLQRFGFRGAIYPINPKYRTVQGLPCYPSVRDTPTPAELVVVALPRERVLSALQECADAGAKVAIVYSSGFAEVSDGAGLQRELTALAARTGMHVVGPNCQGVANLATGFYPCFSTAFATDSPEPGRAAIISQSGAVAAMIYNSWTAAGGGAKYWASTGNEADVTVARLARAAVEDPDIDTLLLYLESVRDADVLAALAERAAQLGKQVVAYRSTHSGDAWSAASRHTGAGTAAEDALSTAVPTGPHLHSVSSIAQLVGVGQLARSSKALAGPRLGVISNSGGLGVMVAEAAAAAGFDLGALAPDTRNALVDVLPGFASVQNPVDVTAQLLNDPALLATALPAMLADTEVDALVVALGAVGDGYDLDRIRADVLRAHQASTKPIVVIWVGSRIDVRRDLGATGVPVFTGVDDALTALAAVRVGPAAPTPRPGPERPTFDDLFVGANYTSAPVVVTAAALDHYAAAAHQTDDCDNVHVNLDAARAAGHPRRVVAGLHTLTQITIIGQRLGLWTHSSAVAGFRSVRFAAPVYEGDPIALTLTVDELKPLRRRRGLVTFRFELIRDASPVATGSVDYVFDARGR</sequence>
<gene>
    <name evidence="3" type="ORF">GCM10009559_28590</name>
</gene>